<feature type="compositionally biased region" description="Basic residues" evidence="1">
    <location>
        <begin position="229"/>
        <end position="245"/>
    </location>
</feature>
<dbReference type="AlphaFoldDB" id="A0A9P1BVZ8"/>
<comment type="caution">
    <text evidence="3">The sequence shown here is derived from an EMBL/GenBank/DDBJ whole genome shotgun (WGS) entry which is preliminary data.</text>
</comment>
<evidence type="ECO:0000313" key="4">
    <source>
        <dbReference type="EMBL" id="CAL4766942.1"/>
    </source>
</evidence>
<keyword evidence="5" id="KW-1185">Reference proteome</keyword>
<dbReference type="PROSITE" id="PS50076">
    <property type="entry name" value="DNAJ_2"/>
    <property type="match status" value="1"/>
</dbReference>
<evidence type="ECO:0000256" key="1">
    <source>
        <dbReference type="SAM" id="MobiDB-lite"/>
    </source>
</evidence>
<dbReference type="PANTHER" id="PTHR44144">
    <property type="entry name" value="DNAJ HOMOLOG SUBFAMILY C MEMBER 9"/>
    <property type="match status" value="1"/>
</dbReference>
<evidence type="ECO:0000313" key="3">
    <source>
        <dbReference type="EMBL" id="CAI3979630.1"/>
    </source>
</evidence>
<name>A0A9P1BVZ8_9DINO</name>
<dbReference type="GO" id="GO:0005737">
    <property type="term" value="C:cytoplasm"/>
    <property type="evidence" value="ECO:0007669"/>
    <property type="project" value="TreeGrafter"/>
</dbReference>
<dbReference type="InterPro" id="IPR056453">
    <property type="entry name" value="HTH_DNAJC9"/>
</dbReference>
<dbReference type="InterPro" id="IPR036869">
    <property type="entry name" value="J_dom_sf"/>
</dbReference>
<reference evidence="3" key="1">
    <citation type="submission" date="2022-10" db="EMBL/GenBank/DDBJ databases">
        <authorList>
            <person name="Chen Y."/>
            <person name="Dougan E. K."/>
            <person name="Chan C."/>
            <person name="Rhodes N."/>
            <person name="Thang M."/>
        </authorList>
    </citation>
    <scope>NUCLEOTIDE SEQUENCE</scope>
</reference>
<feature type="compositionally biased region" description="Basic and acidic residues" evidence="1">
    <location>
        <begin position="214"/>
        <end position="227"/>
    </location>
</feature>
<dbReference type="Pfam" id="PF23302">
    <property type="entry name" value="HTH_DNAJC9"/>
    <property type="match status" value="1"/>
</dbReference>
<dbReference type="Gene3D" id="1.10.287.110">
    <property type="entry name" value="DnaJ domain"/>
    <property type="match status" value="1"/>
</dbReference>
<gene>
    <name evidence="3" type="ORF">C1SCF055_LOCUS7567</name>
</gene>
<dbReference type="GO" id="GO:0031072">
    <property type="term" value="F:heat shock protein binding"/>
    <property type="evidence" value="ECO:0007669"/>
    <property type="project" value="TreeGrafter"/>
</dbReference>
<organism evidence="3">
    <name type="scientific">Cladocopium goreaui</name>
    <dbReference type="NCBI Taxonomy" id="2562237"/>
    <lineage>
        <taxon>Eukaryota</taxon>
        <taxon>Sar</taxon>
        <taxon>Alveolata</taxon>
        <taxon>Dinophyceae</taxon>
        <taxon>Suessiales</taxon>
        <taxon>Symbiodiniaceae</taxon>
        <taxon>Cladocopium</taxon>
    </lineage>
</organism>
<evidence type="ECO:0000313" key="5">
    <source>
        <dbReference type="Proteomes" id="UP001152797"/>
    </source>
</evidence>
<protein>
    <submittedName>
        <fullName evidence="4">DnaJ-like subfamily C member 9</fullName>
    </submittedName>
</protein>
<dbReference type="SMART" id="SM00271">
    <property type="entry name" value="DnaJ"/>
    <property type="match status" value="1"/>
</dbReference>
<sequence length="245" mass="27439">MALIQEAFGDHADLYSLLGVEKEATSAQIKKGYHKAALKWHPDKNQQQDATLKFQALGEVHRILSDADLRSEYDESGVVPDSESATKMNWSAYFAKIFKVTTKDIDKFATKYVGSAEERADVLKFYVEGNGDLGFVIENVMLSSEGDRERFEELIRTAIRQGEAQALPLLEASGSGSAQAKKRRRKAQQEAAMSEVPSDLLQQIQARRQQRGSLLEHLEEKYSDPKKPPTPKKGQKGMKRPAAKR</sequence>
<feature type="domain" description="J" evidence="2">
    <location>
        <begin position="13"/>
        <end position="77"/>
    </location>
</feature>
<dbReference type="Proteomes" id="UP001152797">
    <property type="component" value="Unassembled WGS sequence"/>
</dbReference>
<dbReference type="PRINTS" id="PR00625">
    <property type="entry name" value="JDOMAIN"/>
</dbReference>
<dbReference type="GO" id="GO:0005634">
    <property type="term" value="C:nucleus"/>
    <property type="evidence" value="ECO:0007669"/>
    <property type="project" value="TreeGrafter"/>
</dbReference>
<dbReference type="OrthoDB" id="445556at2759"/>
<proteinExistence type="predicted"/>
<reference evidence="4 5" key="2">
    <citation type="submission" date="2024-05" db="EMBL/GenBank/DDBJ databases">
        <authorList>
            <person name="Chen Y."/>
            <person name="Shah S."/>
            <person name="Dougan E. K."/>
            <person name="Thang M."/>
            <person name="Chan C."/>
        </authorList>
    </citation>
    <scope>NUCLEOTIDE SEQUENCE [LARGE SCALE GENOMIC DNA]</scope>
</reference>
<accession>A0A9P1BVZ8</accession>
<dbReference type="EMBL" id="CAMXCT020000502">
    <property type="protein sequence ID" value="CAL1133005.1"/>
    <property type="molecule type" value="Genomic_DNA"/>
</dbReference>
<evidence type="ECO:0000259" key="2">
    <source>
        <dbReference type="PROSITE" id="PS50076"/>
    </source>
</evidence>
<dbReference type="CDD" id="cd06257">
    <property type="entry name" value="DnaJ"/>
    <property type="match status" value="1"/>
</dbReference>
<feature type="region of interest" description="Disordered" evidence="1">
    <location>
        <begin position="170"/>
        <end position="245"/>
    </location>
</feature>
<dbReference type="SUPFAM" id="SSF46565">
    <property type="entry name" value="Chaperone J-domain"/>
    <property type="match status" value="1"/>
</dbReference>
<dbReference type="PANTHER" id="PTHR44144:SF1">
    <property type="entry name" value="DNAJ HOMOLOG SUBFAMILY C MEMBER 9"/>
    <property type="match status" value="1"/>
</dbReference>
<dbReference type="InterPro" id="IPR052594">
    <property type="entry name" value="J_domain-containing_protein"/>
</dbReference>
<dbReference type="EMBL" id="CAMXCT010000502">
    <property type="protein sequence ID" value="CAI3979630.1"/>
    <property type="molecule type" value="Genomic_DNA"/>
</dbReference>
<dbReference type="Pfam" id="PF00226">
    <property type="entry name" value="DnaJ"/>
    <property type="match status" value="1"/>
</dbReference>
<dbReference type="InterPro" id="IPR001623">
    <property type="entry name" value="DnaJ_domain"/>
</dbReference>
<dbReference type="EMBL" id="CAMXCT030000502">
    <property type="protein sequence ID" value="CAL4766942.1"/>
    <property type="molecule type" value="Genomic_DNA"/>
</dbReference>